<feature type="region of interest" description="Disordered" evidence="1">
    <location>
        <begin position="304"/>
        <end position="357"/>
    </location>
</feature>
<evidence type="ECO:0000256" key="1">
    <source>
        <dbReference type="SAM" id="MobiDB-lite"/>
    </source>
</evidence>
<reference evidence="2" key="1">
    <citation type="journal article" date="2022" name="Int. J. Mol. Sci.">
        <title>Draft Genome of Tanacetum Coccineum: Genomic Comparison of Closely Related Tanacetum-Family Plants.</title>
        <authorList>
            <person name="Yamashiro T."/>
            <person name="Shiraishi A."/>
            <person name="Nakayama K."/>
            <person name="Satake H."/>
        </authorList>
    </citation>
    <scope>NUCLEOTIDE SEQUENCE</scope>
</reference>
<proteinExistence type="predicted"/>
<feature type="compositionally biased region" description="Basic residues" evidence="1">
    <location>
        <begin position="326"/>
        <end position="344"/>
    </location>
</feature>
<feature type="region of interest" description="Disordered" evidence="1">
    <location>
        <begin position="161"/>
        <end position="192"/>
    </location>
</feature>
<evidence type="ECO:0000313" key="3">
    <source>
        <dbReference type="Proteomes" id="UP001151760"/>
    </source>
</evidence>
<name>A0ABQ4ZG76_9ASTR</name>
<dbReference type="EMBL" id="BQNB010011332">
    <property type="protein sequence ID" value="GJS89184.1"/>
    <property type="molecule type" value="Genomic_DNA"/>
</dbReference>
<sequence>MLQFVRKLVDALAGYESKWAVDLYVEHHGYDPMDYKNSNPRDYKSSDSSDAYCSSFINEPIPDNEDLHIEDLDSSSLEPRHQIQRGIAYPRHDPLQPWNEMQPILGMRYDHSEQLKLALANYGVAGGYQLWFQKNDWRELLVYCGRDVSTGRCAGCKVGEGISKDGEGSSRNSDVSPKWTKSKIASSRKSGQPCDDFRFWTVIPSGFQELKVRHAYLFLNKEPNEGVDHWYSQEKWFEAYQFSIKPIYGSNMWKKQPNKPLLPPIVIRMPGRPRKNKVKAKTENNLQASGVLGEASGVVGEASGGIGQSNATRFQANTKRGESSGRRGRARGRGGRSGRARGRGARGQGRGGRGRERSVTTMLVDEEEMNEEEIRKNMEHEYMKQILIEEEEERIAAEKAIQEELDKRLKVDT</sequence>
<organism evidence="2 3">
    <name type="scientific">Tanacetum coccineum</name>
    <dbReference type="NCBI Taxonomy" id="301880"/>
    <lineage>
        <taxon>Eukaryota</taxon>
        <taxon>Viridiplantae</taxon>
        <taxon>Streptophyta</taxon>
        <taxon>Embryophyta</taxon>
        <taxon>Tracheophyta</taxon>
        <taxon>Spermatophyta</taxon>
        <taxon>Magnoliopsida</taxon>
        <taxon>eudicotyledons</taxon>
        <taxon>Gunneridae</taxon>
        <taxon>Pentapetalae</taxon>
        <taxon>asterids</taxon>
        <taxon>campanulids</taxon>
        <taxon>Asterales</taxon>
        <taxon>Asteraceae</taxon>
        <taxon>Asteroideae</taxon>
        <taxon>Anthemideae</taxon>
        <taxon>Anthemidinae</taxon>
        <taxon>Tanacetum</taxon>
    </lineage>
</organism>
<evidence type="ECO:0000313" key="2">
    <source>
        <dbReference type="EMBL" id="GJS89184.1"/>
    </source>
</evidence>
<feature type="compositionally biased region" description="Polar residues" evidence="1">
    <location>
        <begin position="308"/>
        <end position="318"/>
    </location>
</feature>
<dbReference type="Proteomes" id="UP001151760">
    <property type="component" value="Unassembled WGS sequence"/>
</dbReference>
<keyword evidence="3" id="KW-1185">Reference proteome</keyword>
<comment type="caution">
    <text evidence="2">The sequence shown here is derived from an EMBL/GenBank/DDBJ whole genome shotgun (WGS) entry which is preliminary data.</text>
</comment>
<reference evidence="2" key="2">
    <citation type="submission" date="2022-01" db="EMBL/GenBank/DDBJ databases">
        <authorList>
            <person name="Yamashiro T."/>
            <person name="Shiraishi A."/>
            <person name="Satake H."/>
            <person name="Nakayama K."/>
        </authorList>
    </citation>
    <scope>NUCLEOTIDE SEQUENCE</scope>
</reference>
<gene>
    <name evidence="2" type="ORF">Tco_0771820</name>
</gene>
<protein>
    <submittedName>
        <fullName evidence="2">Uncharacterized protein</fullName>
    </submittedName>
</protein>
<accession>A0ABQ4ZG76</accession>